<feature type="non-terminal residue" evidence="3">
    <location>
        <position position="63"/>
    </location>
</feature>
<feature type="non-terminal residue" evidence="3">
    <location>
        <position position="1"/>
    </location>
</feature>
<dbReference type="Gene3D" id="1.20.5.110">
    <property type="match status" value="1"/>
</dbReference>
<gene>
    <name evidence="3" type="ORF">CXG81DRAFT_2580</name>
</gene>
<organism evidence="3 4">
    <name type="scientific">Caulochytrium protostelioides</name>
    <dbReference type="NCBI Taxonomy" id="1555241"/>
    <lineage>
        <taxon>Eukaryota</taxon>
        <taxon>Fungi</taxon>
        <taxon>Fungi incertae sedis</taxon>
        <taxon>Chytridiomycota</taxon>
        <taxon>Chytridiomycota incertae sedis</taxon>
        <taxon>Chytridiomycetes</taxon>
        <taxon>Caulochytriales</taxon>
        <taxon>Caulochytriaceae</taxon>
        <taxon>Caulochytrium</taxon>
    </lineage>
</organism>
<name>A0A4P9XBG8_9FUNG</name>
<dbReference type="PROSITE" id="PS50892">
    <property type="entry name" value="V_SNARE"/>
    <property type="match status" value="1"/>
</dbReference>
<evidence type="ECO:0000259" key="2">
    <source>
        <dbReference type="PROSITE" id="PS50892"/>
    </source>
</evidence>
<sequence>NAPASNTAHVQAQVDDVIGIMQDNVSKVIARGEHLDTIQTKTENLQQSSVQFKQGATQVRRKF</sequence>
<dbReference type="InterPro" id="IPR001388">
    <property type="entry name" value="Synaptobrevin-like"/>
</dbReference>
<dbReference type="STRING" id="1555241.A0A4P9XBG8"/>
<dbReference type="OrthoDB" id="190375at2759"/>
<dbReference type="InterPro" id="IPR042855">
    <property type="entry name" value="V_SNARE_CC"/>
</dbReference>
<dbReference type="GO" id="GO:0016020">
    <property type="term" value="C:membrane"/>
    <property type="evidence" value="ECO:0007669"/>
    <property type="project" value="InterPro"/>
</dbReference>
<dbReference type="Proteomes" id="UP000274922">
    <property type="component" value="Unassembled WGS sequence"/>
</dbReference>
<dbReference type="GO" id="GO:0090161">
    <property type="term" value="P:Golgi ribbon formation"/>
    <property type="evidence" value="ECO:0007669"/>
    <property type="project" value="InterPro"/>
</dbReference>
<evidence type="ECO:0000256" key="1">
    <source>
        <dbReference type="PROSITE-ProRule" id="PRU00290"/>
    </source>
</evidence>
<accession>A0A4P9XBG8</accession>
<evidence type="ECO:0000313" key="3">
    <source>
        <dbReference type="EMBL" id="RKP02738.1"/>
    </source>
</evidence>
<proteinExistence type="predicted"/>
<keyword evidence="4" id="KW-1185">Reference proteome</keyword>
<dbReference type="InterPro" id="IPR042887">
    <property type="entry name" value="VAMP4"/>
</dbReference>
<feature type="domain" description="V-SNARE coiled-coil homology" evidence="2">
    <location>
        <begin position="6"/>
        <end position="63"/>
    </location>
</feature>
<keyword evidence="1" id="KW-0175">Coiled coil</keyword>
<reference evidence="4" key="1">
    <citation type="journal article" date="2018" name="Nat. Microbiol.">
        <title>Leveraging single-cell genomics to expand the fungal tree of life.</title>
        <authorList>
            <person name="Ahrendt S.R."/>
            <person name="Quandt C.A."/>
            <person name="Ciobanu D."/>
            <person name="Clum A."/>
            <person name="Salamov A."/>
            <person name="Andreopoulos B."/>
            <person name="Cheng J.F."/>
            <person name="Woyke T."/>
            <person name="Pelin A."/>
            <person name="Henrissat B."/>
            <person name="Reynolds N.K."/>
            <person name="Benny G.L."/>
            <person name="Smith M.E."/>
            <person name="James T.Y."/>
            <person name="Grigoriev I.V."/>
        </authorList>
    </citation>
    <scope>NUCLEOTIDE SEQUENCE [LARGE SCALE GENOMIC DNA]</scope>
    <source>
        <strain evidence="4">ATCC 52028</strain>
    </source>
</reference>
<dbReference type="PANTHER" id="PTHR46897:SF1">
    <property type="entry name" value="VESICLE-ASSOCIATED MEMBRANE PROTEIN 4"/>
    <property type="match status" value="1"/>
</dbReference>
<protein>
    <recommendedName>
        <fullName evidence="2">V-SNARE coiled-coil homology domain-containing protein</fullName>
    </recommendedName>
</protein>
<dbReference type="GO" id="GO:0016192">
    <property type="term" value="P:vesicle-mediated transport"/>
    <property type="evidence" value="ECO:0007669"/>
    <property type="project" value="InterPro"/>
</dbReference>
<dbReference type="AlphaFoldDB" id="A0A4P9XBG8"/>
<dbReference type="PANTHER" id="PTHR46897">
    <property type="entry name" value="VESICLE-ASSOCIATED MEMBRANE PROTEIN 4"/>
    <property type="match status" value="1"/>
</dbReference>
<dbReference type="Pfam" id="PF00957">
    <property type="entry name" value="Synaptobrevin"/>
    <property type="match status" value="1"/>
</dbReference>
<evidence type="ECO:0000313" key="4">
    <source>
        <dbReference type="Proteomes" id="UP000274922"/>
    </source>
</evidence>
<dbReference type="EMBL" id="ML014136">
    <property type="protein sequence ID" value="RKP02738.1"/>
    <property type="molecule type" value="Genomic_DNA"/>
</dbReference>
<dbReference type="SUPFAM" id="SSF58038">
    <property type="entry name" value="SNARE fusion complex"/>
    <property type="match status" value="1"/>
</dbReference>
<dbReference type="PRINTS" id="PR00219">
    <property type="entry name" value="SYNAPTOBREVN"/>
</dbReference>